<sequence>MLVAAVAAAIALVVGAAVGWWLRGARGVRAELVVPAIEGVEVERTPLLRDLRRILNRLPLGVVLVDEHLRIAFANRSSARIFRFDRKNAVGEHILRAIPNVAIERRALDALQGEASFESLQLGEPGRQRTFAISATPLPPDTRGPRGVVLVAIDRTEVARLERARTEFLSNVSHELRTPLSSIRLMIETVLDSGDDEASAIFLPQALAQVDRLTELVARFLEQASTESGHIRLRLREVDVESLARSIVASFEPAALGKGVNLDVRAARPVRLEADPDRLAQVFVNLVDNALRHTPPGGEVTVEIDAEGSDALLRVRDTGDGIPYRSLPHIFDRFYVGDPSRAREGEHGGAGLGLAIVKGIVEAHRGSIAAESMLGHGATFVVRLPILRIARE</sequence>
<keyword evidence="7" id="KW-0472">Membrane</keyword>
<gene>
    <name evidence="10" type="ORF">CARN1_0773</name>
</gene>
<dbReference type="InterPro" id="IPR035965">
    <property type="entry name" value="PAS-like_dom_sf"/>
</dbReference>
<protein>
    <recommendedName>
        <fullName evidence="2">histidine kinase</fullName>
        <ecNumber evidence="2">2.7.13.3</ecNumber>
    </recommendedName>
</protein>
<dbReference type="SUPFAM" id="SSF47384">
    <property type="entry name" value="Homodimeric domain of signal transducing histidine kinase"/>
    <property type="match status" value="1"/>
</dbReference>
<proteinExistence type="predicted"/>
<dbReference type="EC" id="2.7.13.3" evidence="2"/>
<dbReference type="InterPro" id="IPR013656">
    <property type="entry name" value="PAS_4"/>
</dbReference>
<evidence type="ECO:0000313" key="10">
    <source>
        <dbReference type="EMBL" id="CBH76293.1"/>
    </source>
</evidence>
<dbReference type="Pfam" id="PF02518">
    <property type="entry name" value="HATPase_c"/>
    <property type="match status" value="1"/>
</dbReference>
<name>E6PIK3_9ZZZZ</name>
<evidence type="ECO:0000259" key="8">
    <source>
        <dbReference type="PROSITE" id="PS50109"/>
    </source>
</evidence>
<dbReference type="Gene3D" id="1.10.287.130">
    <property type="match status" value="1"/>
</dbReference>
<comment type="catalytic activity">
    <reaction evidence="1">
        <text>ATP + protein L-histidine = ADP + protein N-phospho-L-histidine.</text>
        <dbReference type="EC" id="2.7.13.3"/>
    </reaction>
</comment>
<evidence type="ECO:0000256" key="6">
    <source>
        <dbReference type="ARBA" id="ARBA00023012"/>
    </source>
</evidence>
<comment type="caution">
    <text evidence="10">The sequence shown here is derived from an EMBL/GenBank/DDBJ whole genome shotgun (WGS) entry which is preliminary data.</text>
</comment>
<dbReference type="PROSITE" id="PS50112">
    <property type="entry name" value="PAS"/>
    <property type="match status" value="1"/>
</dbReference>
<evidence type="ECO:0000256" key="7">
    <source>
        <dbReference type="ARBA" id="ARBA00023136"/>
    </source>
</evidence>
<dbReference type="InterPro" id="IPR036890">
    <property type="entry name" value="HATPase_C_sf"/>
</dbReference>
<dbReference type="SMART" id="SM00388">
    <property type="entry name" value="HisKA"/>
    <property type="match status" value="1"/>
</dbReference>
<organism evidence="10">
    <name type="scientific">mine drainage metagenome</name>
    <dbReference type="NCBI Taxonomy" id="410659"/>
    <lineage>
        <taxon>unclassified sequences</taxon>
        <taxon>metagenomes</taxon>
        <taxon>ecological metagenomes</taxon>
    </lineage>
</organism>
<dbReference type="NCBIfam" id="TIGR00229">
    <property type="entry name" value="sensory_box"/>
    <property type="match status" value="1"/>
</dbReference>
<dbReference type="EMBL" id="CABL01000019">
    <property type="protein sequence ID" value="CBH76293.1"/>
    <property type="molecule type" value="Genomic_DNA"/>
</dbReference>
<dbReference type="GO" id="GO:0000155">
    <property type="term" value="F:phosphorelay sensor kinase activity"/>
    <property type="evidence" value="ECO:0007669"/>
    <property type="project" value="InterPro"/>
</dbReference>
<dbReference type="InterPro" id="IPR005467">
    <property type="entry name" value="His_kinase_dom"/>
</dbReference>
<dbReference type="InterPro" id="IPR003594">
    <property type="entry name" value="HATPase_dom"/>
</dbReference>
<dbReference type="GO" id="GO:0005886">
    <property type="term" value="C:plasma membrane"/>
    <property type="evidence" value="ECO:0007669"/>
    <property type="project" value="TreeGrafter"/>
</dbReference>
<dbReference type="GO" id="GO:0016036">
    <property type="term" value="P:cellular response to phosphate starvation"/>
    <property type="evidence" value="ECO:0007669"/>
    <property type="project" value="TreeGrafter"/>
</dbReference>
<dbReference type="Pfam" id="PF08448">
    <property type="entry name" value="PAS_4"/>
    <property type="match status" value="1"/>
</dbReference>
<keyword evidence="6" id="KW-0902">Two-component regulatory system</keyword>
<dbReference type="InterPro" id="IPR036097">
    <property type="entry name" value="HisK_dim/P_sf"/>
</dbReference>
<dbReference type="Gene3D" id="3.30.450.20">
    <property type="entry name" value="PAS domain"/>
    <property type="match status" value="1"/>
</dbReference>
<dbReference type="SMART" id="SM00387">
    <property type="entry name" value="HATPase_c"/>
    <property type="match status" value="1"/>
</dbReference>
<feature type="domain" description="Histidine kinase" evidence="8">
    <location>
        <begin position="171"/>
        <end position="388"/>
    </location>
</feature>
<keyword evidence="3" id="KW-0597">Phosphoprotein</keyword>
<evidence type="ECO:0000256" key="5">
    <source>
        <dbReference type="ARBA" id="ARBA00022777"/>
    </source>
</evidence>
<evidence type="ECO:0000259" key="9">
    <source>
        <dbReference type="PROSITE" id="PS50112"/>
    </source>
</evidence>
<accession>E6PIK3</accession>
<dbReference type="SUPFAM" id="SSF55785">
    <property type="entry name" value="PYP-like sensor domain (PAS domain)"/>
    <property type="match status" value="1"/>
</dbReference>
<evidence type="ECO:0000256" key="3">
    <source>
        <dbReference type="ARBA" id="ARBA00022553"/>
    </source>
</evidence>
<reference evidence="10" key="1">
    <citation type="submission" date="2009-10" db="EMBL/GenBank/DDBJ databases">
        <title>Diversity of trophic interactions inside an arsenic-rich microbial ecosystem.</title>
        <authorList>
            <person name="Bertin P.N."/>
            <person name="Heinrich-Salmeron A."/>
            <person name="Pelletier E."/>
            <person name="Goulhen-Chollet F."/>
            <person name="Arsene-Ploetze F."/>
            <person name="Gallien S."/>
            <person name="Calteau A."/>
            <person name="Vallenet D."/>
            <person name="Casiot C."/>
            <person name="Chane-Woon-Ming B."/>
            <person name="Giloteaux L."/>
            <person name="Barakat M."/>
            <person name="Bonnefoy V."/>
            <person name="Bruneel O."/>
            <person name="Chandler M."/>
            <person name="Cleiss J."/>
            <person name="Duran R."/>
            <person name="Elbaz-Poulichet F."/>
            <person name="Fonknechten N."/>
            <person name="Lauga B."/>
            <person name="Mornico D."/>
            <person name="Ortet P."/>
            <person name="Schaeffer C."/>
            <person name="Siguier P."/>
            <person name="Alexander Thil Smith A."/>
            <person name="Van Dorsselaer A."/>
            <person name="Weissenbach J."/>
            <person name="Medigue C."/>
            <person name="Le Paslier D."/>
        </authorList>
    </citation>
    <scope>NUCLEOTIDE SEQUENCE</scope>
</reference>
<dbReference type="CDD" id="cd00130">
    <property type="entry name" value="PAS"/>
    <property type="match status" value="1"/>
</dbReference>
<keyword evidence="5 10" id="KW-0418">Kinase</keyword>
<dbReference type="Gene3D" id="3.30.565.10">
    <property type="entry name" value="Histidine kinase-like ATPase, C-terminal domain"/>
    <property type="match status" value="1"/>
</dbReference>
<dbReference type="PANTHER" id="PTHR45453">
    <property type="entry name" value="PHOSPHATE REGULON SENSOR PROTEIN PHOR"/>
    <property type="match status" value="1"/>
</dbReference>
<evidence type="ECO:0000256" key="4">
    <source>
        <dbReference type="ARBA" id="ARBA00022679"/>
    </source>
</evidence>
<evidence type="ECO:0000256" key="1">
    <source>
        <dbReference type="ARBA" id="ARBA00000085"/>
    </source>
</evidence>
<dbReference type="PRINTS" id="PR00344">
    <property type="entry name" value="BCTRLSENSOR"/>
</dbReference>
<dbReference type="GO" id="GO:0004721">
    <property type="term" value="F:phosphoprotein phosphatase activity"/>
    <property type="evidence" value="ECO:0007669"/>
    <property type="project" value="TreeGrafter"/>
</dbReference>
<dbReference type="PANTHER" id="PTHR45453:SF1">
    <property type="entry name" value="PHOSPHATE REGULON SENSOR PROTEIN PHOR"/>
    <property type="match status" value="1"/>
</dbReference>
<keyword evidence="4" id="KW-0808">Transferase</keyword>
<dbReference type="Pfam" id="PF00512">
    <property type="entry name" value="HisKA"/>
    <property type="match status" value="1"/>
</dbReference>
<dbReference type="PROSITE" id="PS50109">
    <property type="entry name" value="HIS_KIN"/>
    <property type="match status" value="1"/>
</dbReference>
<dbReference type="CDD" id="cd00082">
    <property type="entry name" value="HisKA"/>
    <property type="match status" value="1"/>
</dbReference>
<evidence type="ECO:0000256" key="2">
    <source>
        <dbReference type="ARBA" id="ARBA00012438"/>
    </source>
</evidence>
<dbReference type="FunFam" id="3.30.565.10:FF:000006">
    <property type="entry name" value="Sensor histidine kinase WalK"/>
    <property type="match status" value="1"/>
</dbReference>
<dbReference type="CDD" id="cd00075">
    <property type="entry name" value="HATPase"/>
    <property type="match status" value="1"/>
</dbReference>
<dbReference type="InterPro" id="IPR004358">
    <property type="entry name" value="Sig_transdc_His_kin-like_C"/>
</dbReference>
<dbReference type="InterPro" id="IPR000014">
    <property type="entry name" value="PAS"/>
</dbReference>
<dbReference type="SUPFAM" id="SSF55874">
    <property type="entry name" value="ATPase domain of HSP90 chaperone/DNA topoisomerase II/histidine kinase"/>
    <property type="match status" value="1"/>
</dbReference>
<dbReference type="AlphaFoldDB" id="E6PIK3"/>
<feature type="domain" description="PAS" evidence="9">
    <location>
        <begin position="47"/>
        <end position="95"/>
    </location>
</feature>
<dbReference type="SMART" id="SM00091">
    <property type="entry name" value="PAS"/>
    <property type="match status" value="1"/>
</dbReference>
<dbReference type="InterPro" id="IPR050351">
    <property type="entry name" value="BphY/WalK/GraS-like"/>
</dbReference>
<dbReference type="InterPro" id="IPR003661">
    <property type="entry name" value="HisK_dim/P_dom"/>
</dbReference>